<dbReference type="AlphaFoldDB" id="A0A0G4QEZ3"/>
<dbReference type="NCBIfam" id="NF004202">
    <property type="entry name" value="PRK05653.2-2"/>
    <property type="match status" value="1"/>
</dbReference>
<proteinExistence type="inferred from homology"/>
<dbReference type="Proteomes" id="UP000183920">
    <property type="component" value="Unassembled WGS sequence"/>
</dbReference>
<dbReference type="InterPro" id="IPR050259">
    <property type="entry name" value="SDR"/>
</dbReference>
<dbReference type="GeneID" id="76524843"/>
<dbReference type="NCBIfam" id="NF009468">
    <property type="entry name" value="PRK12826.1-4"/>
    <property type="match status" value="1"/>
</dbReference>
<dbReference type="PRINTS" id="PR00080">
    <property type="entry name" value="SDRFAMILY"/>
</dbReference>
<dbReference type="SUPFAM" id="SSF51735">
    <property type="entry name" value="NAD(P)-binding Rossmann-fold domains"/>
    <property type="match status" value="1"/>
</dbReference>
<dbReference type="FunFam" id="3.40.50.720:FF:000084">
    <property type="entry name" value="Short-chain dehydrogenase reductase"/>
    <property type="match status" value="1"/>
</dbReference>
<accession>A0A0G4QEZ3</accession>
<dbReference type="RefSeq" id="WP_006534171.1">
    <property type="nucleotide sequence ID" value="NZ_CP059690.1"/>
</dbReference>
<name>A0A0G4QEZ3_9GAMM</name>
<dbReference type="CDD" id="cd05233">
    <property type="entry name" value="SDR_c"/>
    <property type="match status" value="1"/>
</dbReference>
<dbReference type="PRINTS" id="PR00081">
    <property type="entry name" value="GDHRDH"/>
</dbReference>
<dbReference type="Gene3D" id="3.40.50.720">
    <property type="entry name" value="NAD(P)-binding Rossmann-like Domain"/>
    <property type="match status" value="1"/>
</dbReference>
<dbReference type="InterPro" id="IPR002347">
    <property type="entry name" value="SDR_fam"/>
</dbReference>
<evidence type="ECO:0000313" key="3">
    <source>
        <dbReference type="Proteomes" id="UP000183920"/>
    </source>
</evidence>
<sequence>MFDLTGKIALVSGGAKGIGKGIVIALKNSGAKVIIADIDDVAGNKTKQELNVEFMHLDVTHQSACEKVVDDVVKEYGKLDILCSNTGIFPQATIKEMTEADWDKMHTVNLKGMFFLVKAALRVMEKQKQGRVIITSSITGAITGYPGWSHYGASKAGQLGFMRSAALEYARHGITINAVMPGNILTEGLQAQGEAYLNQMKASIPTHTLGEPEDIGYAAAFFASNEAKYITGQTIIVDGGQILPESPEALL</sequence>
<dbReference type="InterPro" id="IPR036291">
    <property type="entry name" value="NAD(P)-bd_dom_sf"/>
</dbReference>
<organism evidence="2 3">
    <name type="scientific">Proteus penneri</name>
    <dbReference type="NCBI Taxonomy" id="102862"/>
    <lineage>
        <taxon>Bacteria</taxon>
        <taxon>Pseudomonadati</taxon>
        <taxon>Pseudomonadota</taxon>
        <taxon>Gammaproteobacteria</taxon>
        <taxon>Enterobacterales</taxon>
        <taxon>Morganellaceae</taxon>
        <taxon>Proteus</taxon>
    </lineage>
</organism>
<dbReference type="PANTHER" id="PTHR42879:SF2">
    <property type="entry name" value="3-OXOACYL-[ACYL-CARRIER-PROTEIN] REDUCTASE FABG"/>
    <property type="match status" value="1"/>
</dbReference>
<dbReference type="EMBL" id="CVRY01000006">
    <property type="protein sequence ID" value="CRL64468.1"/>
    <property type="molecule type" value="Genomic_DNA"/>
</dbReference>
<evidence type="ECO:0000313" key="2">
    <source>
        <dbReference type="EMBL" id="CRL64468.1"/>
    </source>
</evidence>
<gene>
    <name evidence="2" type="primary">fabG_3</name>
    <name evidence="2" type="ORF">BN1804_03025</name>
</gene>
<comment type="similarity">
    <text evidence="1">Belongs to the short-chain dehydrogenases/reductases (SDR) family.</text>
</comment>
<evidence type="ECO:0000256" key="1">
    <source>
        <dbReference type="ARBA" id="ARBA00006484"/>
    </source>
</evidence>
<dbReference type="Pfam" id="PF13561">
    <property type="entry name" value="adh_short_C2"/>
    <property type="match status" value="1"/>
</dbReference>
<dbReference type="PANTHER" id="PTHR42879">
    <property type="entry name" value="3-OXOACYL-(ACYL-CARRIER-PROTEIN) REDUCTASE"/>
    <property type="match status" value="1"/>
</dbReference>
<protein>
    <submittedName>
        <fullName evidence="2">3-oxoacyl-[acyl-carrier-protein] reductase FabG</fullName>
    </submittedName>
</protein>
<reference evidence="3" key="1">
    <citation type="submission" date="2015-06" db="EMBL/GenBank/DDBJ databases">
        <authorList>
            <person name="Urmite Genomes"/>
        </authorList>
    </citation>
    <scope>NUCLEOTIDE SEQUENCE [LARGE SCALE GENOMIC DNA]</scope>
    <source>
        <strain evidence="3">CSUR P1867</strain>
    </source>
</reference>